<dbReference type="GO" id="GO:0030488">
    <property type="term" value="P:tRNA methylation"/>
    <property type="evidence" value="ECO:0007669"/>
    <property type="project" value="TreeGrafter"/>
</dbReference>
<feature type="domain" description="SAM-dependent MTase RsmB/NOP-type" evidence="3">
    <location>
        <begin position="1"/>
        <end position="114"/>
    </location>
</feature>
<evidence type="ECO:0000313" key="4">
    <source>
        <dbReference type="EMBL" id="KZO90012.1"/>
    </source>
</evidence>
<dbReference type="Gene3D" id="3.40.50.150">
    <property type="entry name" value="Vaccinia Virus protein VP39"/>
    <property type="match status" value="1"/>
</dbReference>
<dbReference type="STRING" id="1330018.A0A167FZH3"/>
<reference evidence="4 5" key="1">
    <citation type="journal article" date="2016" name="Mol. Biol. Evol.">
        <title>Comparative Genomics of Early-Diverging Mushroom-Forming Fungi Provides Insights into the Origins of Lignocellulose Decay Capabilities.</title>
        <authorList>
            <person name="Nagy L.G."/>
            <person name="Riley R."/>
            <person name="Tritt A."/>
            <person name="Adam C."/>
            <person name="Daum C."/>
            <person name="Floudas D."/>
            <person name="Sun H."/>
            <person name="Yadav J.S."/>
            <person name="Pangilinan J."/>
            <person name="Larsson K.H."/>
            <person name="Matsuura K."/>
            <person name="Barry K."/>
            <person name="Labutti K."/>
            <person name="Kuo R."/>
            <person name="Ohm R.A."/>
            <person name="Bhattacharya S.S."/>
            <person name="Shirouzu T."/>
            <person name="Yoshinaga Y."/>
            <person name="Martin F.M."/>
            <person name="Grigoriev I.V."/>
            <person name="Hibbett D.S."/>
        </authorList>
    </citation>
    <scope>NUCLEOTIDE SEQUENCE [LARGE SCALE GENOMIC DNA]</scope>
    <source>
        <strain evidence="4 5">TUFC12733</strain>
    </source>
</reference>
<dbReference type="PRINTS" id="PR02008">
    <property type="entry name" value="RCMTFAMILY"/>
</dbReference>
<dbReference type="GO" id="GO:0000049">
    <property type="term" value="F:tRNA binding"/>
    <property type="evidence" value="ECO:0007669"/>
    <property type="project" value="TreeGrafter"/>
</dbReference>
<evidence type="ECO:0000259" key="3">
    <source>
        <dbReference type="PROSITE" id="PS51686"/>
    </source>
</evidence>
<dbReference type="EMBL" id="KV417355">
    <property type="protein sequence ID" value="KZO90012.1"/>
    <property type="molecule type" value="Genomic_DNA"/>
</dbReference>
<keyword evidence="1" id="KW-0808">Transferase</keyword>
<accession>A0A167FZH3</accession>
<sequence>MPKAGGLIVYSTCSLNPVENEAVLTAALNPSSGEFSIVDVSDQLPGLIQRPGTDTWTVAIDKDGTTQDTFEEYEKASAEKSPPKRLLPTLWPPMRILPQDQDTGGSLLPCFRKYEGLTRPQLHQKTLHLQNGKRGRSRWPAGRKRTKADGEEETQDTSSQAYREQPFYYIDEDNKQVKEGLKTLNMLPSIPLPPTLCPSILKHHNTERIRLINRGTKVIAGHSTGGSSRAFHFLHDGVSLVLLAGYNPTFEELQEPLRTVLQSNTGTIYLLCIERVQAAYQSPLWKAAKSASLLLNNKARSAVSLRIFGEDLSPAGKEQGKRSVGRRWLTEDEPTPEGVNGEQENKPLALRDGIEGGVDMTESEAALQQM</sequence>
<comment type="similarity">
    <text evidence="1">Belongs to the class I-like SAM-binding methyltransferase superfamily. RsmB/NOP family.</text>
</comment>
<evidence type="ECO:0000256" key="1">
    <source>
        <dbReference type="PROSITE-ProRule" id="PRU01023"/>
    </source>
</evidence>
<keyword evidence="1" id="KW-0694">RNA-binding</keyword>
<comment type="caution">
    <text evidence="1">Lacks conserved residue(s) required for the propagation of feature annotation.</text>
</comment>
<dbReference type="InterPro" id="IPR001678">
    <property type="entry name" value="MeTrfase_RsmB-F_NOP2_dom"/>
</dbReference>
<dbReference type="Proteomes" id="UP000076738">
    <property type="component" value="Unassembled WGS sequence"/>
</dbReference>
<dbReference type="GO" id="GO:0005634">
    <property type="term" value="C:nucleus"/>
    <property type="evidence" value="ECO:0007669"/>
    <property type="project" value="TreeGrafter"/>
</dbReference>
<keyword evidence="5" id="KW-1185">Reference proteome</keyword>
<dbReference type="AlphaFoldDB" id="A0A167FZH3"/>
<organism evidence="4 5">
    <name type="scientific">Calocera viscosa (strain TUFC12733)</name>
    <dbReference type="NCBI Taxonomy" id="1330018"/>
    <lineage>
        <taxon>Eukaryota</taxon>
        <taxon>Fungi</taxon>
        <taxon>Dikarya</taxon>
        <taxon>Basidiomycota</taxon>
        <taxon>Agaricomycotina</taxon>
        <taxon>Dacrymycetes</taxon>
        <taxon>Dacrymycetales</taxon>
        <taxon>Dacrymycetaceae</taxon>
        <taxon>Calocera</taxon>
    </lineage>
</organism>
<feature type="region of interest" description="Disordered" evidence="2">
    <location>
        <begin position="315"/>
        <end position="348"/>
    </location>
</feature>
<dbReference type="PANTHER" id="PTHR22808">
    <property type="entry name" value="NCL1 YEAST -RELATED NOL1/NOP2/FMU SUN DOMAIN-CONTAINING"/>
    <property type="match status" value="1"/>
</dbReference>
<feature type="compositionally biased region" description="Basic residues" evidence="2">
    <location>
        <begin position="131"/>
        <end position="146"/>
    </location>
</feature>
<dbReference type="GO" id="GO:0016428">
    <property type="term" value="F:tRNA (cytidine-5-)-methyltransferase activity"/>
    <property type="evidence" value="ECO:0007669"/>
    <property type="project" value="TreeGrafter"/>
</dbReference>
<feature type="active site" description="Nucleophile" evidence="1">
    <location>
        <position position="13"/>
    </location>
</feature>
<dbReference type="InterPro" id="IPR023267">
    <property type="entry name" value="RCMT"/>
</dbReference>
<dbReference type="GO" id="GO:0005737">
    <property type="term" value="C:cytoplasm"/>
    <property type="evidence" value="ECO:0007669"/>
    <property type="project" value="TreeGrafter"/>
</dbReference>
<proteinExistence type="inferred from homology"/>
<protein>
    <recommendedName>
        <fullName evidence="3">SAM-dependent MTase RsmB/NOP-type domain-containing protein</fullName>
    </recommendedName>
</protein>
<feature type="region of interest" description="Disordered" evidence="2">
    <location>
        <begin position="123"/>
        <end position="162"/>
    </location>
</feature>
<evidence type="ECO:0000256" key="2">
    <source>
        <dbReference type="SAM" id="MobiDB-lite"/>
    </source>
</evidence>
<keyword evidence="1" id="KW-0489">Methyltransferase</keyword>
<dbReference type="PANTHER" id="PTHR22808:SF1">
    <property type="entry name" value="RNA CYTOSINE-C(5)-METHYLTRANSFERASE NSUN2-RELATED"/>
    <property type="match status" value="1"/>
</dbReference>
<keyword evidence="1" id="KW-0949">S-adenosyl-L-methionine</keyword>
<dbReference type="OrthoDB" id="6093671at2759"/>
<dbReference type="SUPFAM" id="SSF53335">
    <property type="entry name" value="S-adenosyl-L-methionine-dependent methyltransferases"/>
    <property type="match status" value="1"/>
</dbReference>
<gene>
    <name evidence="4" type="ORF">CALVIDRAFT_603247</name>
</gene>
<evidence type="ECO:0000313" key="5">
    <source>
        <dbReference type="Proteomes" id="UP000076738"/>
    </source>
</evidence>
<name>A0A167FZH3_CALVF</name>
<dbReference type="InterPro" id="IPR029063">
    <property type="entry name" value="SAM-dependent_MTases_sf"/>
</dbReference>
<dbReference type="PROSITE" id="PS51686">
    <property type="entry name" value="SAM_MT_RSMB_NOP"/>
    <property type="match status" value="1"/>
</dbReference>